<dbReference type="Gene3D" id="2.30.30.110">
    <property type="match status" value="1"/>
</dbReference>
<evidence type="ECO:0000313" key="3">
    <source>
        <dbReference type="EMBL" id="PSJ06579.1"/>
    </source>
</evidence>
<dbReference type="EMBL" id="PXXO01000003">
    <property type="protein sequence ID" value="PSJ06579.1"/>
    <property type="molecule type" value="Genomic_DNA"/>
</dbReference>
<reference evidence="3 4" key="1">
    <citation type="journal article" date="2018" name="Environ. Microbiol.">
        <title>Ecological and genomic features of two widespread freshwater picocyanobacteria.</title>
        <authorList>
            <person name="Cabello-Yeves P.J."/>
            <person name="Picazo A."/>
            <person name="Camacho A."/>
            <person name="Callieri C."/>
            <person name="Rosselli R."/>
            <person name="Roda-Garcia J.J."/>
            <person name="Coutinho F.H."/>
            <person name="Rodriguez-Valera F."/>
        </authorList>
    </citation>
    <scope>NUCLEOTIDE SEQUENCE [LARGE SCALE GENOMIC DNA]</scope>
    <source>
        <strain evidence="3 4">Tous</strain>
    </source>
</reference>
<keyword evidence="4" id="KW-1185">Reference proteome</keyword>
<dbReference type="Proteomes" id="UP000243002">
    <property type="component" value="Unassembled WGS sequence"/>
</dbReference>
<accession>A0A2P7MZC4</accession>
<comment type="caution">
    <text evidence="3">The sequence shown here is derived from an EMBL/GenBank/DDBJ whole genome shotgun (WGS) entry which is preliminary data.</text>
</comment>
<dbReference type="SUPFAM" id="SSF50118">
    <property type="entry name" value="Cell growth inhibitor/plasmid maintenance toxic component"/>
    <property type="match status" value="1"/>
</dbReference>
<sequence length="115" mass="12351">MLSRYDIVLVAFPFTDGPAAKPRPALVITTSDRHGDVLLAFISSNISGPTASDELDIPAEHPGFSGTGLKVSSRLRLSRMTTLAMPLVKRRIGRLPLALQTNCQQVLQRVIGGQG</sequence>
<evidence type="ECO:0000313" key="4">
    <source>
        <dbReference type="Proteomes" id="UP000243002"/>
    </source>
</evidence>
<proteinExistence type="inferred from homology"/>
<dbReference type="RefSeq" id="WP_106502085.1">
    <property type="nucleotide sequence ID" value="NZ_PXXO01000003.1"/>
</dbReference>
<gene>
    <name evidence="3" type="ORF">C7K55_03795</name>
</gene>
<protein>
    <submittedName>
        <fullName evidence="3">PemK family protein</fullName>
    </submittedName>
</protein>
<evidence type="ECO:0000256" key="2">
    <source>
        <dbReference type="ARBA" id="ARBA00022649"/>
    </source>
</evidence>
<keyword evidence="2" id="KW-1277">Toxin-antitoxin system</keyword>
<dbReference type="InterPro" id="IPR011067">
    <property type="entry name" value="Plasmid_toxin/cell-grow_inhib"/>
</dbReference>
<dbReference type="InterPro" id="IPR003477">
    <property type="entry name" value="PemK-like"/>
</dbReference>
<name>A0A2P7MZC4_9CYAN</name>
<organism evidence="3 4">
    <name type="scientific">Cyanobium usitatum str. Tous</name>
    <dbReference type="NCBI Taxonomy" id="2116684"/>
    <lineage>
        <taxon>Bacteria</taxon>
        <taxon>Bacillati</taxon>
        <taxon>Cyanobacteriota</taxon>
        <taxon>Cyanophyceae</taxon>
        <taxon>Synechococcales</taxon>
        <taxon>Prochlorococcaceae</taxon>
        <taxon>Cyanobium</taxon>
    </lineage>
</organism>
<dbReference type="AlphaFoldDB" id="A0A2P7MZC4"/>
<dbReference type="GO" id="GO:0003677">
    <property type="term" value="F:DNA binding"/>
    <property type="evidence" value="ECO:0007669"/>
    <property type="project" value="InterPro"/>
</dbReference>
<evidence type="ECO:0000256" key="1">
    <source>
        <dbReference type="ARBA" id="ARBA00007521"/>
    </source>
</evidence>
<dbReference type="Pfam" id="PF02452">
    <property type="entry name" value="PemK_toxin"/>
    <property type="match status" value="1"/>
</dbReference>
<dbReference type="OrthoDB" id="129822at2"/>
<comment type="similarity">
    <text evidence="1">Belongs to the PemK/MazF family.</text>
</comment>